<evidence type="ECO:0000313" key="3">
    <source>
        <dbReference type="EMBL" id="MBB4104788.1"/>
    </source>
</evidence>
<keyword evidence="4" id="KW-1185">Reference proteome</keyword>
<dbReference type="EMBL" id="JACIDU010000014">
    <property type="protein sequence ID" value="MBB4104788.1"/>
    <property type="molecule type" value="Genomic_DNA"/>
</dbReference>
<accession>A0A7W6K424</accession>
<gene>
    <name evidence="3" type="ORF">GGQ66_003367</name>
</gene>
<evidence type="ECO:0000259" key="2">
    <source>
        <dbReference type="Pfam" id="PF08327"/>
    </source>
</evidence>
<organism evidence="3 4">
    <name type="scientific">Allorhizobium borbori</name>
    <dbReference type="NCBI Taxonomy" id="485907"/>
    <lineage>
        <taxon>Bacteria</taxon>
        <taxon>Pseudomonadati</taxon>
        <taxon>Pseudomonadota</taxon>
        <taxon>Alphaproteobacteria</taxon>
        <taxon>Hyphomicrobiales</taxon>
        <taxon>Rhizobiaceae</taxon>
        <taxon>Rhizobium/Agrobacterium group</taxon>
        <taxon>Allorhizobium</taxon>
    </lineage>
</organism>
<dbReference type="RefSeq" id="WP_183793858.1">
    <property type="nucleotide sequence ID" value="NZ_JACIDU010000014.1"/>
</dbReference>
<feature type="domain" description="Activator of Hsp90 ATPase homologue 1/2-like C-terminal" evidence="2">
    <location>
        <begin position="16"/>
        <end position="141"/>
    </location>
</feature>
<comment type="similarity">
    <text evidence="1">Belongs to the AHA1 family.</text>
</comment>
<evidence type="ECO:0000313" key="4">
    <source>
        <dbReference type="Proteomes" id="UP000584824"/>
    </source>
</evidence>
<proteinExistence type="inferred from homology"/>
<evidence type="ECO:0000256" key="1">
    <source>
        <dbReference type="ARBA" id="ARBA00006817"/>
    </source>
</evidence>
<dbReference type="InterPro" id="IPR013538">
    <property type="entry name" value="ASHA1/2-like_C"/>
</dbReference>
<dbReference type="InterPro" id="IPR023393">
    <property type="entry name" value="START-like_dom_sf"/>
</dbReference>
<protein>
    <submittedName>
        <fullName evidence="3">Uncharacterized protein YndB with AHSA1/START domain</fullName>
    </submittedName>
</protein>
<dbReference type="Proteomes" id="UP000584824">
    <property type="component" value="Unassembled WGS sequence"/>
</dbReference>
<dbReference type="Pfam" id="PF08327">
    <property type="entry name" value="AHSA1"/>
    <property type="match status" value="1"/>
</dbReference>
<name>A0A7W6K424_9HYPH</name>
<dbReference type="AlphaFoldDB" id="A0A7W6K424"/>
<comment type="caution">
    <text evidence="3">The sequence shown here is derived from an EMBL/GenBank/DDBJ whole genome shotgun (WGS) entry which is preliminary data.</text>
</comment>
<reference evidence="3 4" key="1">
    <citation type="submission" date="2020-08" db="EMBL/GenBank/DDBJ databases">
        <title>Genomic Encyclopedia of Type Strains, Phase IV (KMG-IV): sequencing the most valuable type-strain genomes for metagenomic binning, comparative biology and taxonomic classification.</title>
        <authorList>
            <person name="Goeker M."/>
        </authorList>
    </citation>
    <scope>NUCLEOTIDE SEQUENCE [LARGE SCALE GENOMIC DNA]</scope>
    <source>
        <strain evidence="3 4">DSM 26385</strain>
    </source>
</reference>
<dbReference type="Gene3D" id="3.30.530.20">
    <property type="match status" value="1"/>
</dbReference>
<dbReference type="SUPFAM" id="SSF55961">
    <property type="entry name" value="Bet v1-like"/>
    <property type="match status" value="1"/>
</dbReference>
<sequence>MTEKIEILSERLFPVDAQTLFSTFADPAKLAEWWGPHGFTNRIDTFDLRPGGTWRVTMIASNGTDFDNHSTFEIVEPFTRIAFIHHGPIHLYRMDMAFKPEEQGTRLVWRMEFDASEELAMLEKFIAAANEQNFDRLEAALGLNSGIEA</sequence>